<protein>
    <submittedName>
        <fullName evidence="1">Uncharacterized protein</fullName>
    </submittedName>
</protein>
<gene>
    <name evidence="1" type="ORF">DPMN_093445</name>
</gene>
<sequence>MIIWSNVYEENIHVAPISQEMLLGFDFIQGRSVLDYVNDTFCIDEQDESMNVAVTNGKPEVCRVTVGKRSVIPPNSVKHVQCKLNGDMSQFIVEGYEGLDVQVPKTLHDKGKDATICVVNITDIYRVLKKRKRVAKAFPIQTVVPVIESVEDYIEETFEKKTVNSL</sequence>
<evidence type="ECO:0000313" key="2">
    <source>
        <dbReference type="Proteomes" id="UP000828390"/>
    </source>
</evidence>
<dbReference type="Proteomes" id="UP000828390">
    <property type="component" value="Unassembled WGS sequence"/>
</dbReference>
<keyword evidence="2" id="KW-1185">Reference proteome</keyword>
<name>A0A9D4L467_DREPO</name>
<dbReference type="AlphaFoldDB" id="A0A9D4L467"/>
<accession>A0A9D4L467</accession>
<reference evidence="1" key="1">
    <citation type="journal article" date="2019" name="bioRxiv">
        <title>The Genome of the Zebra Mussel, Dreissena polymorpha: A Resource for Invasive Species Research.</title>
        <authorList>
            <person name="McCartney M.A."/>
            <person name="Auch B."/>
            <person name="Kono T."/>
            <person name="Mallez S."/>
            <person name="Zhang Y."/>
            <person name="Obille A."/>
            <person name="Becker A."/>
            <person name="Abrahante J.E."/>
            <person name="Garbe J."/>
            <person name="Badalamenti J.P."/>
            <person name="Herman A."/>
            <person name="Mangelson H."/>
            <person name="Liachko I."/>
            <person name="Sullivan S."/>
            <person name="Sone E.D."/>
            <person name="Koren S."/>
            <person name="Silverstein K.A.T."/>
            <person name="Beckman K.B."/>
            <person name="Gohl D.M."/>
        </authorList>
    </citation>
    <scope>NUCLEOTIDE SEQUENCE</scope>
    <source>
        <strain evidence="1">Duluth1</strain>
        <tissue evidence="1">Whole animal</tissue>
    </source>
</reference>
<comment type="caution">
    <text evidence="1">The sequence shown here is derived from an EMBL/GenBank/DDBJ whole genome shotgun (WGS) entry which is preliminary data.</text>
</comment>
<evidence type="ECO:0000313" key="1">
    <source>
        <dbReference type="EMBL" id="KAH3850969.1"/>
    </source>
</evidence>
<reference evidence="1" key="2">
    <citation type="submission" date="2020-11" db="EMBL/GenBank/DDBJ databases">
        <authorList>
            <person name="McCartney M.A."/>
            <person name="Auch B."/>
            <person name="Kono T."/>
            <person name="Mallez S."/>
            <person name="Becker A."/>
            <person name="Gohl D.M."/>
            <person name="Silverstein K.A.T."/>
            <person name="Koren S."/>
            <person name="Bechman K.B."/>
            <person name="Herman A."/>
            <person name="Abrahante J.E."/>
            <person name="Garbe J."/>
        </authorList>
    </citation>
    <scope>NUCLEOTIDE SEQUENCE</scope>
    <source>
        <strain evidence="1">Duluth1</strain>
        <tissue evidence="1">Whole animal</tissue>
    </source>
</reference>
<proteinExistence type="predicted"/>
<dbReference type="EMBL" id="JAIWYP010000003">
    <property type="protein sequence ID" value="KAH3850969.1"/>
    <property type="molecule type" value="Genomic_DNA"/>
</dbReference>
<organism evidence="1 2">
    <name type="scientific">Dreissena polymorpha</name>
    <name type="common">Zebra mussel</name>
    <name type="synonym">Mytilus polymorpha</name>
    <dbReference type="NCBI Taxonomy" id="45954"/>
    <lineage>
        <taxon>Eukaryota</taxon>
        <taxon>Metazoa</taxon>
        <taxon>Spiralia</taxon>
        <taxon>Lophotrochozoa</taxon>
        <taxon>Mollusca</taxon>
        <taxon>Bivalvia</taxon>
        <taxon>Autobranchia</taxon>
        <taxon>Heteroconchia</taxon>
        <taxon>Euheterodonta</taxon>
        <taxon>Imparidentia</taxon>
        <taxon>Neoheterodontei</taxon>
        <taxon>Myida</taxon>
        <taxon>Dreissenoidea</taxon>
        <taxon>Dreissenidae</taxon>
        <taxon>Dreissena</taxon>
    </lineage>
</organism>